<sequence>MMSRLVVKAVNIKGMIFEISPTYACKNMASEGAIGLRYMGQTLINSVHGFDSGIDEEDFHYRGGEIV</sequence>
<keyword evidence="2" id="KW-1185">Reference proteome</keyword>
<dbReference type="Proteomes" id="UP001141253">
    <property type="component" value="Chromosome 5"/>
</dbReference>
<dbReference type="EMBL" id="JAPFFI010000003">
    <property type="protein sequence ID" value="KAJ6397783.1"/>
    <property type="molecule type" value="Genomic_DNA"/>
</dbReference>
<evidence type="ECO:0000313" key="2">
    <source>
        <dbReference type="Proteomes" id="UP001141253"/>
    </source>
</evidence>
<name>A0ABQ9CHH4_9ROSI</name>
<proteinExistence type="predicted"/>
<gene>
    <name evidence="1" type="ORF">OIU77_018734</name>
</gene>
<comment type="caution">
    <text evidence="1">The sequence shown here is derived from an EMBL/GenBank/DDBJ whole genome shotgun (WGS) entry which is preliminary data.</text>
</comment>
<organism evidence="1 2">
    <name type="scientific">Salix suchowensis</name>
    <dbReference type="NCBI Taxonomy" id="1278906"/>
    <lineage>
        <taxon>Eukaryota</taxon>
        <taxon>Viridiplantae</taxon>
        <taxon>Streptophyta</taxon>
        <taxon>Embryophyta</taxon>
        <taxon>Tracheophyta</taxon>
        <taxon>Spermatophyta</taxon>
        <taxon>Magnoliopsida</taxon>
        <taxon>eudicotyledons</taxon>
        <taxon>Gunneridae</taxon>
        <taxon>Pentapetalae</taxon>
        <taxon>rosids</taxon>
        <taxon>fabids</taxon>
        <taxon>Malpighiales</taxon>
        <taxon>Salicaceae</taxon>
        <taxon>Saliceae</taxon>
        <taxon>Salix</taxon>
    </lineage>
</organism>
<accession>A0ABQ9CHH4</accession>
<reference evidence="1" key="2">
    <citation type="journal article" date="2023" name="Int. J. Mol. Sci.">
        <title>De Novo Assembly and Annotation of 11 Diverse Shrub Willow (Salix) Genomes Reveals Novel Gene Organization in Sex-Linked Regions.</title>
        <authorList>
            <person name="Hyden B."/>
            <person name="Feng K."/>
            <person name="Yates T.B."/>
            <person name="Jawdy S."/>
            <person name="Cereghino C."/>
            <person name="Smart L.B."/>
            <person name="Muchero W."/>
        </authorList>
    </citation>
    <scope>NUCLEOTIDE SEQUENCE</scope>
    <source>
        <tissue evidence="1">Shoot tip</tissue>
    </source>
</reference>
<evidence type="ECO:0000313" key="1">
    <source>
        <dbReference type="EMBL" id="KAJ6397783.1"/>
    </source>
</evidence>
<protein>
    <submittedName>
        <fullName evidence="1">Uncharacterized protein</fullName>
    </submittedName>
</protein>
<reference evidence="1" key="1">
    <citation type="submission" date="2022-10" db="EMBL/GenBank/DDBJ databases">
        <authorList>
            <person name="Hyden B.L."/>
            <person name="Feng K."/>
            <person name="Yates T."/>
            <person name="Jawdy S."/>
            <person name="Smart L.B."/>
            <person name="Muchero W."/>
        </authorList>
    </citation>
    <scope>NUCLEOTIDE SEQUENCE</scope>
    <source>
        <tissue evidence="1">Shoot tip</tissue>
    </source>
</reference>